<name>A0A4R8DNX6_9BACT</name>
<dbReference type="PANTHER" id="PTHR34580:SF9">
    <property type="entry name" value="SLL5097 PROTEIN"/>
    <property type="match status" value="1"/>
</dbReference>
<dbReference type="Pfam" id="PF13280">
    <property type="entry name" value="WYL"/>
    <property type="match status" value="1"/>
</dbReference>
<dbReference type="Pfam" id="PF25583">
    <property type="entry name" value="WCX"/>
    <property type="match status" value="1"/>
</dbReference>
<evidence type="ECO:0000259" key="1">
    <source>
        <dbReference type="Pfam" id="PF13280"/>
    </source>
</evidence>
<keyword evidence="4" id="KW-1185">Reference proteome</keyword>
<dbReference type="InterPro" id="IPR057727">
    <property type="entry name" value="WCX_dom"/>
</dbReference>
<feature type="domain" description="WCX" evidence="2">
    <location>
        <begin position="257"/>
        <end position="334"/>
    </location>
</feature>
<keyword evidence="3" id="KW-0238">DNA-binding</keyword>
<evidence type="ECO:0000259" key="2">
    <source>
        <dbReference type="Pfam" id="PF25583"/>
    </source>
</evidence>
<accession>A0A4R8DNX6</accession>
<dbReference type="InterPro" id="IPR026881">
    <property type="entry name" value="WYL_dom"/>
</dbReference>
<dbReference type="InterPro" id="IPR051534">
    <property type="entry name" value="CBASS_pafABC_assoc_protein"/>
</dbReference>
<protein>
    <submittedName>
        <fullName evidence="3">Putative DNA-binding transcriptional regulator YafY</fullName>
    </submittedName>
</protein>
<dbReference type="GO" id="GO:0003677">
    <property type="term" value="F:DNA binding"/>
    <property type="evidence" value="ECO:0007669"/>
    <property type="project" value="UniProtKB-KW"/>
</dbReference>
<evidence type="ECO:0000313" key="4">
    <source>
        <dbReference type="Proteomes" id="UP000294498"/>
    </source>
</evidence>
<reference evidence="3 4" key="1">
    <citation type="submission" date="2019-03" db="EMBL/GenBank/DDBJ databases">
        <title>Genomic Encyclopedia of Type Strains, Phase IV (KMG-IV): sequencing the most valuable type-strain genomes for metagenomic binning, comparative biology and taxonomic classification.</title>
        <authorList>
            <person name="Goeker M."/>
        </authorList>
    </citation>
    <scope>NUCLEOTIDE SEQUENCE [LARGE SCALE GENOMIC DNA]</scope>
    <source>
        <strain evidence="3 4">DSM 100059</strain>
    </source>
</reference>
<dbReference type="Proteomes" id="UP000294498">
    <property type="component" value="Unassembled WGS sequence"/>
</dbReference>
<dbReference type="RefSeq" id="WP_246073496.1">
    <property type="nucleotide sequence ID" value="NZ_SODV01000001.1"/>
</dbReference>
<dbReference type="PROSITE" id="PS52050">
    <property type="entry name" value="WYL"/>
    <property type="match status" value="1"/>
</dbReference>
<evidence type="ECO:0000313" key="3">
    <source>
        <dbReference type="EMBL" id="TDW99789.1"/>
    </source>
</evidence>
<proteinExistence type="predicted"/>
<organism evidence="3 4">
    <name type="scientific">Dinghuibacter silviterrae</name>
    <dbReference type="NCBI Taxonomy" id="1539049"/>
    <lineage>
        <taxon>Bacteria</taxon>
        <taxon>Pseudomonadati</taxon>
        <taxon>Bacteroidota</taxon>
        <taxon>Chitinophagia</taxon>
        <taxon>Chitinophagales</taxon>
        <taxon>Chitinophagaceae</taxon>
        <taxon>Dinghuibacter</taxon>
    </lineage>
</organism>
<dbReference type="EMBL" id="SODV01000001">
    <property type="protein sequence ID" value="TDW99789.1"/>
    <property type="molecule type" value="Genomic_DNA"/>
</dbReference>
<dbReference type="AlphaFoldDB" id="A0A4R8DNX6"/>
<gene>
    <name evidence="3" type="ORF">EDB95_0800</name>
</gene>
<dbReference type="PANTHER" id="PTHR34580">
    <property type="match status" value="1"/>
</dbReference>
<sequence>MSMSINKLALMRYKIIDDCLRNRRRKWTLEDLVEKVSDVLYQTEGIEGGVSKRTLQADIQLMRSDKLGYNAPIVVNERKYYTYDDEAYSIVQATIKPADVEKMQDIVRFLRQMKGFAYFGDMSDLIARLENSLYRSAHQGSNVLQMEGNEQLKGLGYIQPLYQAIVRKTVLRITYKSFKTAEAREGLYYPYLLKEYRNRWFLIACAQPTSSLLTLALDRIEACTGEPGVSYREYQGADLDHYYDNVIGVTKTEKDRTQKVVLCFDKANAPYVLTKPLHPSQKVLEHTIEGVVIQIDVVLNFELEREIIGFGDGVKVLAPRLLVSHIRKRLASAAAQYALANSPSHVPPTNSSPPQ</sequence>
<feature type="domain" description="WYL" evidence="1">
    <location>
        <begin position="157"/>
        <end position="223"/>
    </location>
</feature>
<comment type="caution">
    <text evidence="3">The sequence shown here is derived from an EMBL/GenBank/DDBJ whole genome shotgun (WGS) entry which is preliminary data.</text>
</comment>